<sequence length="37" mass="4583">MLSTLMNIGYLKIKNNKYFDFYSLFIKKTHLFYIPLY</sequence>
<dbReference type="AlphaFoldDB" id="J9DW17"/>
<evidence type="ECO:0000313" key="2">
    <source>
        <dbReference type="Proteomes" id="UP000004836"/>
    </source>
</evidence>
<keyword evidence="2" id="KW-1185">Reference proteome</keyword>
<accession>J9DW17</accession>
<proteinExistence type="predicted"/>
<dbReference type="Proteomes" id="UP000004836">
    <property type="component" value="Unassembled WGS sequence"/>
</dbReference>
<evidence type="ECO:0000313" key="1">
    <source>
        <dbReference type="EMBL" id="EJW21202.1"/>
    </source>
</evidence>
<name>J9DW17_9PROT</name>
<protein>
    <submittedName>
        <fullName evidence="1">Uncharacterized protein</fullName>
    </submittedName>
</protein>
<reference evidence="1 2" key="1">
    <citation type="journal article" date="2012" name="J. Bacteriol.">
        <title>Genome Sequence of Strain IMCC14465, Isolated from the East Sea, Belonging to the PS1 Clade of Alphaproteobacteria.</title>
        <authorList>
            <person name="Yang S.J."/>
            <person name="Kang I."/>
            <person name="Cho J.C."/>
        </authorList>
    </citation>
    <scope>NUCLEOTIDE SEQUENCE [LARGE SCALE GENOMIC DNA]</scope>
    <source>
        <strain evidence="1 2">IMCC14465</strain>
    </source>
</reference>
<gene>
    <name evidence="1" type="ORF">IMCC14465_09980</name>
</gene>
<organism evidence="1 2">
    <name type="scientific">alpha proteobacterium IMCC14465</name>
    <dbReference type="NCBI Taxonomy" id="1220535"/>
    <lineage>
        <taxon>Bacteria</taxon>
        <taxon>Pseudomonadati</taxon>
        <taxon>Pseudomonadota</taxon>
        <taxon>Alphaproteobacteria</taxon>
        <taxon>PS1 clade</taxon>
    </lineage>
</organism>
<dbReference type="EMBL" id="ALYF01000003">
    <property type="protein sequence ID" value="EJW21202.1"/>
    <property type="molecule type" value="Genomic_DNA"/>
</dbReference>
<comment type="caution">
    <text evidence="1">The sequence shown here is derived from an EMBL/GenBank/DDBJ whole genome shotgun (WGS) entry which is preliminary data.</text>
</comment>